<organism evidence="2 3">
    <name type="scientific">Durusdinium trenchii</name>
    <dbReference type="NCBI Taxonomy" id="1381693"/>
    <lineage>
        <taxon>Eukaryota</taxon>
        <taxon>Sar</taxon>
        <taxon>Alveolata</taxon>
        <taxon>Dinophyceae</taxon>
        <taxon>Suessiales</taxon>
        <taxon>Symbiodiniaceae</taxon>
        <taxon>Durusdinium</taxon>
    </lineage>
</organism>
<comment type="caution">
    <text evidence="2">The sequence shown here is derived from an EMBL/GenBank/DDBJ whole genome shotgun (WGS) entry which is preliminary data.</text>
</comment>
<dbReference type="EMBL" id="CAXAMM010011780">
    <property type="protein sequence ID" value="CAK9027007.1"/>
    <property type="molecule type" value="Genomic_DNA"/>
</dbReference>
<accession>A0ABP0KM11</accession>
<reference evidence="2 3" key="1">
    <citation type="submission" date="2024-02" db="EMBL/GenBank/DDBJ databases">
        <authorList>
            <person name="Chen Y."/>
            <person name="Shah S."/>
            <person name="Dougan E. K."/>
            <person name="Thang M."/>
            <person name="Chan C."/>
        </authorList>
    </citation>
    <scope>NUCLEOTIDE SEQUENCE [LARGE SCALE GENOMIC DNA]</scope>
</reference>
<keyword evidence="1" id="KW-0812">Transmembrane</keyword>
<keyword evidence="1" id="KW-1133">Transmembrane helix</keyword>
<feature type="transmembrane region" description="Helical" evidence="1">
    <location>
        <begin position="477"/>
        <end position="494"/>
    </location>
</feature>
<dbReference type="Proteomes" id="UP001642464">
    <property type="component" value="Unassembled WGS sequence"/>
</dbReference>
<feature type="transmembrane region" description="Helical" evidence="1">
    <location>
        <begin position="451"/>
        <end position="471"/>
    </location>
</feature>
<keyword evidence="1" id="KW-0472">Membrane</keyword>
<name>A0ABP0KM11_9DINO</name>
<evidence type="ECO:0000313" key="2">
    <source>
        <dbReference type="EMBL" id="CAK9027007.1"/>
    </source>
</evidence>
<evidence type="ECO:0000256" key="1">
    <source>
        <dbReference type="SAM" id="Phobius"/>
    </source>
</evidence>
<feature type="transmembrane region" description="Helical" evidence="1">
    <location>
        <begin position="501"/>
        <end position="519"/>
    </location>
</feature>
<gene>
    <name evidence="2" type="ORF">SCF082_LOCUS17738</name>
</gene>
<sequence length="740" mass="81123">MTMTMKGTMKVPSGSVLQLLHHLLFSSAQTCWKLELDALGELQLRLAGAMGSLSGHGGAFWLHRAGWRSGSLTSTCEARRRKTSDVAGQKTLAHQRDGQIEGVRSPLSPAEMDPLCFLLTCDVVCHDAAAAQLLPLVEQFEVTVDLERRRNEICCNASTARVNVNIDRVLVDFFRTVRQGLKQAPERPPERGHRAGLVQPAIFGGTVPRVQALTRSDLLQAGYLTMLDYDLSIPNGKIILGDNSVFGSDIAYFGIPLGDLGDICYARPSNDDEPAAMEDEVVPSSPIQCYGYVVFTIVLHECEFHVLDMGTALAKDITWKDTILKGSTQDVLIFKGRASVWNPAVLLDIGSVYSKPIPGPKGRKVALSKKRKHEESWRVQVLYGILPQQVPWDDAASLVAGYSSRKAWKRVMAFSGDVDKAAIKASMSNAVIFLIATLVPRLATTRELRAYLAGLGWLVALGLSALYVWYMDRTWDQVIGGFAGCVIAFTFGVMRNAGTARITYGELAVAFLTILFLGLRNSCLDLQSYEWHQRSMWTLRDSWRTCSSLELDLETELHERALTSSSSAKLAVNDTSEEEAAQVLKAAADDLGSSRFSASFGLMDKLGKIQGIVSIMASLTGYVPSQLARKAFSMAALMLRVYILVIPGQQISGVQINPCVRVTRGAAIGDGDDMVLLNEHCLAGQRHEFQLKKGFVFYLLTFTGARKVTLTEDVTPITLGKSNLKDAVFVISRKRDDTVS</sequence>
<keyword evidence="3" id="KW-1185">Reference proteome</keyword>
<proteinExistence type="predicted"/>
<evidence type="ECO:0000313" key="3">
    <source>
        <dbReference type="Proteomes" id="UP001642464"/>
    </source>
</evidence>
<protein>
    <submittedName>
        <fullName evidence="2">Potassium voltage-gated channel subfamily B member 2</fullName>
    </submittedName>
</protein>